<dbReference type="SUPFAM" id="SSF51905">
    <property type="entry name" value="FAD/NAD(P)-binding domain"/>
    <property type="match status" value="1"/>
</dbReference>
<dbReference type="SUPFAM" id="SSF51395">
    <property type="entry name" value="FMN-linked oxidoreductases"/>
    <property type="match status" value="1"/>
</dbReference>
<gene>
    <name evidence="12" type="ORF">SNE35_09585</name>
</gene>
<dbReference type="InterPro" id="IPR013785">
    <property type="entry name" value="Aldolase_TIM"/>
</dbReference>
<sequence>MTPYPHLLAPLDLGFTTLRNRVLMGSMHTGLEDGRKHFERMAAYFAERARGEVGLIVTGGFAPNIEGWAKPFAGTLATRGAARRHTAITKAVHAEGGKIALQILHTGRYGYQPFCVAPSRIQSPISPFTPRELSARGIERQIKAFVRCAQLAREAGYDGVEVMGSEGYFINQFLVAHTNQRTDDWGGSYENRMRLPLEILARTREALGPDFIIIYRLSLLDLVPNGSSWDEVLTLAKRVAAGGATIINSGIGWHEARIPTIATSVPRAGFAWVTKKLRDALRAEGITTPLITSNRINTPEVAEGVLADGAADMVSMARPFLADPDFVKKARENRADEINTCIACNQACLDHTFAQKISTCLVNPRAAYEQELVLRPTTRRKKIAVVGAGPAGLAAATALAERGHAVDLFDSAAEIGGQFNMARRIPGKEEFSETLRYFRRRIEVTGVQLHLNRRVDAAQLTGYDDVLLATGVTPRDPKIKGQDDPAVAGMVLGYIDVLARRAPVGRRVAIVGAGGIGFDVAEYLAEHEGQSLALDAPAWRREWGVADPVEQRAGLARPQPAEPAREITLLQRKSGKLGAGLGKTTGWIHRAALKMKRVEMLSGVNYEAITPEGLWVSYGEKRTDTQLIAVDTIVLCAGQEPLRELEAPLRAAGITVHLIGGAQEAGELDAKRAILQGTRVAAAL</sequence>
<dbReference type="InterPro" id="IPR051793">
    <property type="entry name" value="NADH:flavin_oxidoreductase"/>
</dbReference>
<reference evidence="12 13" key="1">
    <citation type="submission" date="2023-11" db="EMBL/GenBank/DDBJ databases">
        <title>Paucibacter sp. nov., isolated from fresh soil in Korea.</title>
        <authorList>
            <person name="Le N.T.T."/>
        </authorList>
    </citation>
    <scope>NUCLEOTIDE SEQUENCE [LARGE SCALE GENOMIC DNA]</scope>
    <source>
        <strain evidence="12 13">R3-3</strain>
    </source>
</reference>
<dbReference type="EC" id="1.3.1.34" evidence="12"/>
<comment type="caution">
    <text evidence="12">The sequence shown here is derived from an EMBL/GenBank/DDBJ whole genome shotgun (WGS) entry which is preliminary data.</text>
</comment>
<dbReference type="PANTHER" id="PTHR42917:SF2">
    <property type="entry name" value="2,4-DIENOYL-COA REDUCTASE [(2E)-ENOYL-COA-PRODUCING]"/>
    <property type="match status" value="1"/>
</dbReference>
<evidence type="ECO:0000256" key="6">
    <source>
        <dbReference type="ARBA" id="ARBA00022723"/>
    </source>
</evidence>
<keyword evidence="6" id="KW-0479">Metal-binding</keyword>
<comment type="cofactor">
    <cofactor evidence="2">
        <name>[4Fe-4S] cluster</name>
        <dbReference type="ChEBI" id="CHEBI:49883"/>
    </cofactor>
</comment>
<comment type="cofactor">
    <cofactor evidence="1">
        <name>FMN</name>
        <dbReference type="ChEBI" id="CHEBI:58210"/>
    </cofactor>
</comment>
<dbReference type="GO" id="GO:0008670">
    <property type="term" value="F:2,4-dienoyl-CoA reductase (NADPH) activity"/>
    <property type="evidence" value="ECO:0007669"/>
    <property type="project" value="UniProtKB-EC"/>
</dbReference>
<keyword evidence="13" id="KW-1185">Reference proteome</keyword>
<dbReference type="InterPro" id="IPR001155">
    <property type="entry name" value="OxRdtase_FMN_N"/>
</dbReference>
<feature type="domain" description="FAD/NAD(P)-binding" evidence="11">
    <location>
        <begin position="382"/>
        <end position="656"/>
    </location>
</feature>
<proteinExistence type="inferred from homology"/>
<feature type="domain" description="NADH:flavin oxidoreductase/NADH oxidase N-terminal" evidence="10">
    <location>
        <begin position="7"/>
        <end position="337"/>
    </location>
</feature>
<keyword evidence="4" id="KW-0285">Flavoprotein</keyword>
<evidence type="ECO:0000256" key="5">
    <source>
        <dbReference type="ARBA" id="ARBA00022643"/>
    </source>
</evidence>
<dbReference type="PRINTS" id="PR00469">
    <property type="entry name" value="PNDRDTASEII"/>
</dbReference>
<dbReference type="Gene3D" id="3.20.20.70">
    <property type="entry name" value="Aldolase class I"/>
    <property type="match status" value="1"/>
</dbReference>
<dbReference type="InterPro" id="IPR036188">
    <property type="entry name" value="FAD/NAD-bd_sf"/>
</dbReference>
<evidence type="ECO:0000313" key="12">
    <source>
        <dbReference type="EMBL" id="MDY0744760.1"/>
    </source>
</evidence>
<evidence type="ECO:0000256" key="1">
    <source>
        <dbReference type="ARBA" id="ARBA00001917"/>
    </source>
</evidence>
<evidence type="ECO:0000256" key="8">
    <source>
        <dbReference type="ARBA" id="ARBA00023004"/>
    </source>
</evidence>
<dbReference type="Gene3D" id="3.40.50.720">
    <property type="entry name" value="NAD(P)-binding Rossmann-like Domain"/>
    <property type="match status" value="1"/>
</dbReference>
<dbReference type="PRINTS" id="PR00368">
    <property type="entry name" value="FADPNR"/>
</dbReference>
<keyword evidence="9" id="KW-0411">Iron-sulfur</keyword>
<accession>A0ABU5DER0</accession>
<evidence type="ECO:0000256" key="4">
    <source>
        <dbReference type="ARBA" id="ARBA00022630"/>
    </source>
</evidence>
<evidence type="ECO:0000256" key="9">
    <source>
        <dbReference type="ARBA" id="ARBA00023014"/>
    </source>
</evidence>
<evidence type="ECO:0000259" key="10">
    <source>
        <dbReference type="Pfam" id="PF00724"/>
    </source>
</evidence>
<evidence type="ECO:0000256" key="3">
    <source>
        <dbReference type="ARBA" id="ARBA00011048"/>
    </source>
</evidence>
<keyword evidence="8" id="KW-0408">Iron</keyword>
<dbReference type="PANTHER" id="PTHR42917">
    <property type="entry name" value="2,4-DIENOYL-COA REDUCTASE"/>
    <property type="match status" value="1"/>
</dbReference>
<keyword evidence="5" id="KW-0288">FMN</keyword>
<dbReference type="Pfam" id="PF07992">
    <property type="entry name" value="Pyr_redox_2"/>
    <property type="match status" value="1"/>
</dbReference>
<dbReference type="Pfam" id="PF00724">
    <property type="entry name" value="Oxidored_FMN"/>
    <property type="match status" value="1"/>
</dbReference>
<dbReference type="Gene3D" id="3.50.50.60">
    <property type="entry name" value="FAD/NAD(P)-binding domain"/>
    <property type="match status" value="1"/>
</dbReference>
<evidence type="ECO:0000259" key="11">
    <source>
        <dbReference type="Pfam" id="PF07992"/>
    </source>
</evidence>
<name>A0ABU5DER0_9BURK</name>
<dbReference type="Proteomes" id="UP001285263">
    <property type="component" value="Unassembled WGS sequence"/>
</dbReference>
<dbReference type="SUPFAM" id="SSF51971">
    <property type="entry name" value="Nucleotide-binding domain"/>
    <property type="match status" value="1"/>
</dbReference>
<dbReference type="EMBL" id="JAXCLA010000003">
    <property type="protein sequence ID" value="MDY0744760.1"/>
    <property type="molecule type" value="Genomic_DNA"/>
</dbReference>
<protein>
    <submittedName>
        <fullName evidence="12">NADPH-dependent 2,4-dienoyl-CoA reductase</fullName>
        <ecNumber evidence="12">1.3.1.34</ecNumber>
    </submittedName>
</protein>
<organism evidence="12 13">
    <name type="scientific">Roseateles agri</name>
    <dbReference type="NCBI Taxonomy" id="3098619"/>
    <lineage>
        <taxon>Bacteria</taxon>
        <taxon>Pseudomonadati</taxon>
        <taxon>Pseudomonadota</taxon>
        <taxon>Betaproteobacteria</taxon>
        <taxon>Burkholderiales</taxon>
        <taxon>Sphaerotilaceae</taxon>
        <taxon>Roseateles</taxon>
    </lineage>
</organism>
<dbReference type="InterPro" id="IPR023753">
    <property type="entry name" value="FAD/NAD-binding_dom"/>
</dbReference>
<keyword evidence="7 12" id="KW-0560">Oxidoreductase</keyword>
<dbReference type="CDD" id="cd02930">
    <property type="entry name" value="DCR_FMN"/>
    <property type="match status" value="1"/>
</dbReference>
<evidence type="ECO:0000313" key="13">
    <source>
        <dbReference type="Proteomes" id="UP001285263"/>
    </source>
</evidence>
<evidence type="ECO:0000256" key="7">
    <source>
        <dbReference type="ARBA" id="ARBA00023002"/>
    </source>
</evidence>
<dbReference type="RefSeq" id="WP_320422672.1">
    <property type="nucleotide sequence ID" value="NZ_JAXCLA010000003.1"/>
</dbReference>
<comment type="similarity">
    <text evidence="3">In the N-terminal section; belongs to the NADH:flavin oxidoreductase/NADH oxidase family.</text>
</comment>
<evidence type="ECO:0000256" key="2">
    <source>
        <dbReference type="ARBA" id="ARBA00001966"/>
    </source>
</evidence>